<feature type="compositionally biased region" description="Low complexity" evidence="5">
    <location>
        <begin position="671"/>
        <end position="681"/>
    </location>
</feature>
<evidence type="ECO:0000256" key="5">
    <source>
        <dbReference type="SAM" id="MobiDB-lite"/>
    </source>
</evidence>
<feature type="compositionally biased region" description="Polar residues" evidence="5">
    <location>
        <begin position="691"/>
        <end position="700"/>
    </location>
</feature>
<feature type="compositionally biased region" description="Low complexity" evidence="5">
    <location>
        <begin position="615"/>
        <end position="631"/>
    </location>
</feature>
<sequence>MERSETNNLVQQTNSSADSSRCDCIILESSSTYLTSEENMLSSSPSSGRKKHEPIIPKPLFYVSLAVTILGALVIVFRSYNISREFVQYGNIFFPLRLREGWFMGMLQDLTDPQWSSFRQFIPMLLIGAVIFVSISRVIRHIVFPTNFKPLLIYNVIFSAGFTYFLYGNCTIFLIAVSLFNYGIGKIFKKSKLNDLFSWLFNLSILFTSKYYDGYRFYNFYLPSYLEDNRGVLSWETYFNIMFCRLISYNMDYAEQLRKVVSDNISIKKDEEKWSEYRQRQESTLNIETDFNLLHYFAYLFYVPLFVGGPVCSYTAFISYVKYSTQKELSYKQLIWHTIRLISYIVLLEIYLHVFYTVGFNDKGLWKSNAWAGPQASLSPFDVGCVGISTLTFMYMKFLIIWRLFRLWSLWDGINPPENMNRCVNNNYLVSDFWRSWHRSLYLWILKYLYIPLGGSKSKVWSVWIIFTFIALWHDLWWRWLAWAWINCCLIILEAVIMFFVLPKIKWLESLRTNNKYMFAVLCGFGGAVSIITLVIANLAIMHGFTDTPLFIHQLFWQSGGFVFLSITLFFLTFVVMVMIHVRDVEKVKGENTMPGKLAGLLSQWENKSQEANNSSVPVKKPVSTTTTSTSVKKEEPKTTAPPTQEPQKVATPPSATSSTSVPPPKKSDISTTQPTTTASAVPPPSDKSAPKTQTSSQEPQKVATPPTATSTTPSVALKSSGASKLSTEDVLDPEYLKKLEAFVVAIEKQVDRLETLAKK</sequence>
<keyword evidence="3 6" id="KW-1133">Transmembrane helix</keyword>
<accession>A0AA88GPY6</accession>
<dbReference type="GO" id="GO:0005783">
    <property type="term" value="C:endoplasmic reticulum"/>
    <property type="evidence" value="ECO:0007669"/>
    <property type="project" value="TreeGrafter"/>
</dbReference>
<dbReference type="InterPro" id="IPR051085">
    <property type="entry name" value="MB_O-acyltransferase"/>
</dbReference>
<evidence type="ECO:0000256" key="1">
    <source>
        <dbReference type="ARBA" id="ARBA00004141"/>
    </source>
</evidence>
<evidence type="ECO:0000313" key="7">
    <source>
        <dbReference type="EMBL" id="KAG2381930.1"/>
    </source>
</evidence>
<evidence type="ECO:0000256" key="2">
    <source>
        <dbReference type="ARBA" id="ARBA00022692"/>
    </source>
</evidence>
<dbReference type="RefSeq" id="XP_044547609.1">
    <property type="nucleotide sequence ID" value="XM_044695504.1"/>
</dbReference>
<protein>
    <submittedName>
        <fullName evidence="7">Uncharacterized protein</fullName>
    </submittedName>
</protein>
<feature type="transmembrane region" description="Helical" evidence="6">
    <location>
        <begin position="484"/>
        <end position="505"/>
    </location>
</feature>
<feature type="transmembrane region" description="Helical" evidence="6">
    <location>
        <begin position="378"/>
        <end position="400"/>
    </location>
</feature>
<feature type="region of interest" description="Disordered" evidence="5">
    <location>
        <begin position="609"/>
        <end position="732"/>
    </location>
</feature>
<dbReference type="PANTHER" id="PTHR13285:SF18">
    <property type="entry name" value="PROTEIN-CYSTEINE N-PALMITOYLTRANSFERASE RASP"/>
    <property type="match status" value="1"/>
</dbReference>
<dbReference type="Pfam" id="PF03062">
    <property type="entry name" value="MBOAT"/>
    <property type="match status" value="1"/>
</dbReference>
<feature type="transmembrane region" description="Helical" evidence="6">
    <location>
        <begin position="460"/>
        <end position="478"/>
    </location>
</feature>
<organism evidence="7 8">
    <name type="scientific">Naegleria lovaniensis</name>
    <name type="common">Amoeba</name>
    <dbReference type="NCBI Taxonomy" id="51637"/>
    <lineage>
        <taxon>Eukaryota</taxon>
        <taxon>Discoba</taxon>
        <taxon>Heterolobosea</taxon>
        <taxon>Tetramitia</taxon>
        <taxon>Eutetramitia</taxon>
        <taxon>Vahlkampfiidae</taxon>
        <taxon>Naegleria</taxon>
    </lineage>
</organism>
<feature type="transmembrane region" description="Helical" evidence="6">
    <location>
        <begin position="151"/>
        <end position="184"/>
    </location>
</feature>
<feature type="transmembrane region" description="Helical" evidence="6">
    <location>
        <begin position="59"/>
        <end position="77"/>
    </location>
</feature>
<feature type="transmembrane region" description="Helical" evidence="6">
    <location>
        <begin position="517"/>
        <end position="541"/>
    </location>
</feature>
<dbReference type="GO" id="GO:0016020">
    <property type="term" value="C:membrane"/>
    <property type="evidence" value="ECO:0007669"/>
    <property type="project" value="UniProtKB-SubCell"/>
</dbReference>
<gene>
    <name evidence="7" type="ORF">C9374_005722</name>
</gene>
<feature type="compositionally biased region" description="Low complexity" evidence="5">
    <location>
        <begin position="649"/>
        <end position="661"/>
    </location>
</feature>
<reference evidence="7 8" key="1">
    <citation type="journal article" date="2018" name="BMC Genomics">
        <title>The genome of Naegleria lovaniensis, the basis for a comparative approach to unravel pathogenicity factors of the human pathogenic amoeba N. fowleri.</title>
        <authorList>
            <person name="Liechti N."/>
            <person name="Schurch N."/>
            <person name="Bruggmann R."/>
            <person name="Wittwer M."/>
        </authorList>
    </citation>
    <scope>NUCLEOTIDE SEQUENCE [LARGE SCALE GENOMIC DNA]</scope>
    <source>
        <strain evidence="7 8">ATCC 30569</strain>
    </source>
</reference>
<dbReference type="Proteomes" id="UP000816034">
    <property type="component" value="Unassembled WGS sequence"/>
</dbReference>
<evidence type="ECO:0000256" key="6">
    <source>
        <dbReference type="SAM" id="Phobius"/>
    </source>
</evidence>
<feature type="compositionally biased region" description="Low complexity" evidence="5">
    <location>
        <begin position="703"/>
        <end position="717"/>
    </location>
</feature>
<dbReference type="AlphaFoldDB" id="A0AA88GPY6"/>
<name>A0AA88GPY6_NAELO</name>
<keyword evidence="8" id="KW-1185">Reference proteome</keyword>
<dbReference type="GeneID" id="68098177"/>
<feature type="transmembrane region" description="Helical" evidence="6">
    <location>
        <begin position="296"/>
        <end position="321"/>
    </location>
</feature>
<dbReference type="GO" id="GO:0016746">
    <property type="term" value="F:acyltransferase activity"/>
    <property type="evidence" value="ECO:0007669"/>
    <property type="project" value="TreeGrafter"/>
</dbReference>
<feature type="transmembrane region" description="Helical" evidence="6">
    <location>
        <begin position="341"/>
        <end position="358"/>
    </location>
</feature>
<comment type="caution">
    <text evidence="7">The sequence shown here is derived from an EMBL/GenBank/DDBJ whole genome shotgun (WGS) entry which is preliminary data.</text>
</comment>
<evidence type="ECO:0000256" key="3">
    <source>
        <dbReference type="ARBA" id="ARBA00022989"/>
    </source>
</evidence>
<dbReference type="EMBL" id="PYSW02000025">
    <property type="protein sequence ID" value="KAG2381930.1"/>
    <property type="molecule type" value="Genomic_DNA"/>
</dbReference>
<evidence type="ECO:0000313" key="8">
    <source>
        <dbReference type="Proteomes" id="UP000816034"/>
    </source>
</evidence>
<proteinExistence type="predicted"/>
<comment type="subcellular location">
    <subcellularLocation>
        <location evidence="1">Membrane</location>
        <topology evidence="1">Multi-pass membrane protein</topology>
    </subcellularLocation>
</comment>
<keyword evidence="2 6" id="KW-0812">Transmembrane</keyword>
<feature type="transmembrane region" description="Helical" evidence="6">
    <location>
        <begin position="561"/>
        <end position="582"/>
    </location>
</feature>
<feature type="transmembrane region" description="Helical" evidence="6">
    <location>
        <begin position="121"/>
        <end position="139"/>
    </location>
</feature>
<dbReference type="PANTHER" id="PTHR13285">
    <property type="entry name" value="ACYLTRANSFERASE"/>
    <property type="match status" value="1"/>
</dbReference>
<dbReference type="InterPro" id="IPR004299">
    <property type="entry name" value="MBOAT_fam"/>
</dbReference>
<feature type="transmembrane region" description="Helical" evidence="6">
    <location>
        <begin position="196"/>
        <end position="212"/>
    </location>
</feature>
<evidence type="ECO:0000256" key="4">
    <source>
        <dbReference type="ARBA" id="ARBA00023136"/>
    </source>
</evidence>
<keyword evidence="4 6" id="KW-0472">Membrane</keyword>